<dbReference type="AlphaFoldDB" id="A0A1H6KZE9"/>
<comment type="similarity">
    <text evidence="1">Belongs to the EndA/NucM nuclease family.</text>
</comment>
<dbReference type="Pfam" id="PF04231">
    <property type="entry name" value="Endonuclease_1"/>
    <property type="match status" value="1"/>
</dbReference>
<evidence type="ECO:0000256" key="1">
    <source>
        <dbReference type="ARBA" id="ARBA00006429"/>
    </source>
</evidence>
<dbReference type="GO" id="GO:0004518">
    <property type="term" value="F:nuclease activity"/>
    <property type="evidence" value="ECO:0007669"/>
    <property type="project" value="UniProtKB-KW"/>
</dbReference>
<keyword evidence="4" id="KW-0378">Hydrolase</keyword>
<evidence type="ECO:0000256" key="4">
    <source>
        <dbReference type="ARBA" id="ARBA00022801"/>
    </source>
</evidence>
<dbReference type="EMBL" id="FNXE01000015">
    <property type="protein sequence ID" value="SEH77251.1"/>
    <property type="molecule type" value="Genomic_DNA"/>
</dbReference>
<name>A0A1H6KZE9_9FLAO</name>
<evidence type="ECO:0000256" key="5">
    <source>
        <dbReference type="SAM" id="SignalP"/>
    </source>
</evidence>
<feature type="signal peptide" evidence="5">
    <location>
        <begin position="1"/>
        <end position="19"/>
    </location>
</feature>
<dbReference type="Pfam" id="PF18962">
    <property type="entry name" value="Por_Secre_tail"/>
    <property type="match status" value="1"/>
</dbReference>
<evidence type="ECO:0000256" key="3">
    <source>
        <dbReference type="ARBA" id="ARBA00022729"/>
    </source>
</evidence>
<dbReference type="SUPFAM" id="SSF54060">
    <property type="entry name" value="His-Me finger endonucleases"/>
    <property type="match status" value="1"/>
</dbReference>
<organism evidence="7 8">
    <name type="scientific">Paenimyroides marinum</name>
    <dbReference type="NCBI Taxonomy" id="1159016"/>
    <lineage>
        <taxon>Bacteria</taxon>
        <taxon>Pseudomonadati</taxon>
        <taxon>Bacteroidota</taxon>
        <taxon>Flavobacteriia</taxon>
        <taxon>Flavobacteriales</taxon>
        <taxon>Flavobacteriaceae</taxon>
        <taxon>Paenimyroides</taxon>
    </lineage>
</organism>
<reference evidence="7 8" key="1">
    <citation type="submission" date="2016-10" db="EMBL/GenBank/DDBJ databases">
        <authorList>
            <person name="de Groot N.N."/>
        </authorList>
    </citation>
    <scope>NUCLEOTIDE SEQUENCE [LARGE SCALE GENOMIC DNA]</scope>
    <source>
        <strain evidence="7 8">CGMCC 1.10825</strain>
    </source>
</reference>
<evidence type="ECO:0000256" key="2">
    <source>
        <dbReference type="ARBA" id="ARBA00022722"/>
    </source>
</evidence>
<gene>
    <name evidence="7" type="ORF">SAMN02927937_01355</name>
</gene>
<dbReference type="InterPro" id="IPR044925">
    <property type="entry name" value="His-Me_finger_sf"/>
</dbReference>
<dbReference type="NCBIfam" id="TIGR04183">
    <property type="entry name" value="Por_Secre_tail"/>
    <property type="match status" value="1"/>
</dbReference>
<dbReference type="PANTHER" id="PTHR33607">
    <property type="entry name" value="ENDONUCLEASE-1"/>
    <property type="match status" value="1"/>
</dbReference>
<dbReference type="STRING" id="1159016.SAMN02927937_01355"/>
<dbReference type="InterPro" id="IPR007346">
    <property type="entry name" value="Endonuclease-I"/>
</dbReference>
<evidence type="ECO:0000259" key="6">
    <source>
        <dbReference type="Pfam" id="PF18962"/>
    </source>
</evidence>
<dbReference type="Proteomes" id="UP000199634">
    <property type="component" value="Unassembled WGS sequence"/>
</dbReference>
<protein>
    <submittedName>
        <fullName evidence="7">Por secretion system C-terminal sorting domain-containing protein</fullName>
    </submittedName>
</protein>
<evidence type="ECO:0000313" key="8">
    <source>
        <dbReference type="Proteomes" id="UP000199634"/>
    </source>
</evidence>
<proteinExistence type="inferred from homology"/>
<dbReference type="GO" id="GO:0016787">
    <property type="term" value="F:hydrolase activity"/>
    <property type="evidence" value="ECO:0007669"/>
    <property type="project" value="UniProtKB-KW"/>
</dbReference>
<sequence>MKKNIFAVLALFLSISIFGQNIPAYYNGIDFSLSGVSLKNQLTTLITNTHTNTLTYSQIWNALKITDLDPNDTSKVLLVYGWVGTTTGQQAFSRDKNNNGGNNGQWNREHTYAKSIGTPNLGESGPGADAHHLRASDVQWNNNRGNKKFASGSGNSGNVGSNWYPGDEWKGDVARMMMYMYVRYGSQCLPSNVGVGSTTNTPDAMIDLFLQWNIEDPVSAVEIQRNDYLGGNGTYAQGNRNPFIDNPYIATKIWGGAPAEDKWGLLGNEKFNKFTFNVYPNPATNNAVFISTDEKIELITVYSLDGKLIKKITKPQFTKDVYQIKELKSGTYILNLKSGKNISTKKLIVK</sequence>
<evidence type="ECO:0000313" key="7">
    <source>
        <dbReference type="EMBL" id="SEH77251.1"/>
    </source>
</evidence>
<keyword evidence="8" id="KW-1185">Reference proteome</keyword>
<dbReference type="RefSeq" id="WP_177165044.1">
    <property type="nucleotide sequence ID" value="NZ_FNXE01000015.1"/>
</dbReference>
<feature type="chain" id="PRO_5011485450" evidence="5">
    <location>
        <begin position="20"/>
        <end position="350"/>
    </location>
</feature>
<feature type="domain" description="Secretion system C-terminal sorting" evidence="6">
    <location>
        <begin position="278"/>
        <end position="349"/>
    </location>
</feature>
<dbReference type="InterPro" id="IPR026444">
    <property type="entry name" value="Secre_tail"/>
</dbReference>
<accession>A0A1H6KZE9</accession>
<dbReference type="PANTHER" id="PTHR33607:SF2">
    <property type="entry name" value="ENDONUCLEASE-1"/>
    <property type="match status" value="1"/>
</dbReference>
<keyword evidence="2" id="KW-0540">Nuclease</keyword>
<keyword evidence="3 5" id="KW-0732">Signal</keyword>